<name>A0ACC4CDE5_POPAL</name>
<gene>
    <name evidence="1" type="ORF">D5086_011366</name>
</gene>
<proteinExistence type="predicted"/>
<dbReference type="Proteomes" id="UP000309997">
    <property type="component" value="Unassembled WGS sequence"/>
</dbReference>
<protein>
    <submittedName>
        <fullName evidence="1">Uncharacterized protein</fullName>
    </submittedName>
</protein>
<comment type="caution">
    <text evidence="1">The sequence shown here is derived from an EMBL/GenBank/DDBJ whole genome shotgun (WGS) entry which is preliminary data.</text>
</comment>
<evidence type="ECO:0000313" key="2">
    <source>
        <dbReference type="Proteomes" id="UP000309997"/>
    </source>
</evidence>
<sequence>MAVKVRFSLAVLVFSLLALCVGIAKANKDPELKVCEHQCKEQLGYDEREVEKCLGDCTKEHFRRKEERERETRGTEEEDDHEWRSFTVDPAKKKLGQCLEECQRQGGGEQKSLCRLRCQDKYEREPGREEEGNMKEKEEEGNPYVFEDRHLKSEVETEHGRVPPTHLDAVFVLFVAKGRGAITLIHEKDKQTFNLERGDVFRVPAGTTFYMVNKDENEKLRVAKILWPVNLPGNFKAFHGAGGEDAQSFFRAFSWELLEAALKTDRGRLERIFKQQQGGIVKASKEQIQALGHGEEGGHGGGGLWPFPTGGSSGPFNIFDKGPVKRNNYGQLFEAKPKDSEQLRDLDLIVSLANITRGSMAGPYYNSKATMISIVLEGEGYFEMACPRDSSSGSSMGYIESEGSRRGKGGQTYQRTSSRLSRSSVFIVPAGHPVATVASENSNLEVLCFEVYAKGNVRYPLAGKWNVIGEMDREAKELAYGVPAKEVDQIFGKQQEEFFFPGPRRQRREGRKSQQSQTNNERLIFTLSETFCSPFANHQGRQDDNFRIQGGFNHQSYSFSTLVGTILVQARDPAKLCMEIENAIDEHRFNDAWKLFEQHLHMDGFPRKSIVNKLLTSYSASHGVPWLEKAYGLVEQAIEESKENLLEKEPLIYLSFVLAKCGLPVPASTVLRKLIQMEQYPPVTAWSAILAHMSLTAPGAYLAAELILEIGYLFQDGRVDPRKKINAPLIAMKPNTIAMNIALIGCLLFGTTRKAEQLLDMMPRIGIRADTNLLIIMAHIYERNGRREELRKLQRHIDESQSLTDTQFRQFYNCLLTCHLKFGDLDAASNMVLIMLRKAREARNSFATAALLFPIDKKSSPGPVSQESLSHKESGGLGNNRSNKVLRISYEEFYRDRNFLKLDTEAKEVLNTLLVELQMQVELITTERGILQPTEKIYVKLVKAFLESGKTKELAAFLIKAEKEDSPASNDDSALVHVINSCISLGWLDQAHDLLDEMRLAGIRTSSSVYASLLKAYCKANRTGEEMKEAKIPRTGHQEFEMLVKGCAEGGEAGLMAKLLREIKEEQAADSGVHDWNNVIHFFCKKRLMQDAEKALKKMRSLGHAPNAQTFHSMVTGYAAIGGKYIEVTELWGEMKSIASATSMKFDQELLDSVLYTFVRGGFFSRANEVVDMMEKGKMFIDKYKYRTLYLKYHKTLYKGKTPKIQTESQVKKREAALTLKKWLGLN</sequence>
<keyword evidence="2" id="KW-1185">Reference proteome</keyword>
<reference evidence="1 2" key="1">
    <citation type="journal article" date="2024" name="Plant Biotechnol. J.">
        <title>Genome and CRISPR/Cas9 system of a widespread forest tree (Populus alba) in the world.</title>
        <authorList>
            <person name="Liu Y.J."/>
            <person name="Jiang P.F."/>
            <person name="Han X.M."/>
            <person name="Li X.Y."/>
            <person name="Wang H.M."/>
            <person name="Wang Y.J."/>
            <person name="Wang X.X."/>
            <person name="Zeng Q.Y."/>
        </authorList>
    </citation>
    <scope>NUCLEOTIDE SEQUENCE [LARGE SCALE GENOMIC DNA]</scope>
    <source>
        <strain evidence="2">cv. PAL-ZL1</strain>
    </source>
</reference>
<organism evidence="1 2">
    <name type="scientific">Populus alba</name>
    <name type="common">White poplar</name>
    <dbReference type="NCBI Taxonomy" id="43335"/>
    <lineage>
        <taxon>Eukaryota</taxon>
        <taxon>Viridiplantae</taxon>
        <taxon>Streptophyta</taxon>
        <taxon>Embryophyta</taxon>
        <taxon>Tracheophyta</taxon>
        <taxon>Spermatophyta</taxon>
        <taxon>Magnoliopsida</taxon>
        <taxon>eudicotyledons</taxon>
        <taxon>Gunneridae</taxon>
        <taxon>Pentapetalae</taxon>
        <taxon>rosids</taxon>
        <taxon>fabids</taxon>
        <taxon>Malpighiales</taxon>
        <taxon>Salicaceae</taxon>
        <taxon>Saliceae</taxon>
        <taxon>Populus</taxon>
    </lineage>
</organism>
<evidence type="ECO:0000313" key="1">
    <source>
        <dbReference type="EMBL" id="KAL3592726.1"/>
    </source>
</evidence>
<accession>A0ACC4CDE5</accession>
<dbReference type="EMBL" id="RCHU02000005">
    <property type="protein sequence ID" value="KAL3592726.1"/>
    <property type="molecule type" value="Genomic_DNA"/>
</dbReference>